<keyword evidence="9" id="KW-1185">Reference proteome</keyword>
<dbReference type="InterPro" id="IPR058627">
    <property type="entry name" value="MdtA-like_C"/>
</dbReference>
<dbReference type="FunFam" id="2.40.420.20:FF:000001">
    <property type="entry name" value="Efflux RND transporter periplasmic adaptor subunit"/>
    <property type="match status" value="1"/>
</dbReference>
<dbReference type="Gene3D" id="2.40.30.170">
    <property type="match status" value="1"/>
</dbReference>
<dbReference type="Gene3D" id="2.40.50.100">
    <property type="match status" value="1"/>
</dbReference>
<dbReference type="GO" id="GO:0046677">
    <property type="term" value="P:response to antibiotic"/>
    <property type="evidence" value="ECO:0007669"/>
    <property type="project" value="TreeGrafter"/>
</dbReference>
<evidence type="ECO:0000259" key="6">
    <source>
        <dbReference type="Pfam" id="PF25944"/>
    </source>
</evidence>
<dbReference type="Pfam" id="PF25917">
    <property type="entry name" value="BSH_RND"/>
    <property type="match status" value="1"/>
</dbReference>
<gene>
    <name evidence="8" type="ORF">D3F03_10125</name>
</gene>
<name>A0A398C7S8_9BURK</name>
<feature type="domain" description="Multidrug resistance protein MdtA-like alpha-helical hairpin" evidence="4">
    <location>
        <begin position="129"/>
        <end position="198"/>
    </location>
</feature>
<evidence type="ECO:0000256" key="1">
    <source>
        <dbReference type="ARBA" id="ARBA00004196"/>
    </source>
</evidence>
<comment type="subcellular location">
    <subcellularLocation>
        <location evidence="1">Cell envelope</location>
    </subcellularLocation>
</comment>
<sequence length="444" mass="46327">MHPIALQRAHPADRSPARASVHKKQRIHWWALPLAAAALLAACSDKPASDTKAHSAAAQEPAKVGVITLQPERQTLTSALPGRTVAFMSADVRPQINGIVQKRLFVEGAQVKAGQPLYQIDAAPYQATEAAARAAVAKAKAQAHTAEVNAKRNAELVRIDAVSRQAYEESQAAAEQATADVAVAQAALDTARINLRNTRVLAPIAGRTSLSNVNTGALVTANQADAMTTIAQLDPIYVDITQSSSELLQLRRDLADGRFQRVGEGAVRISIALEGGIQYPQTGRLQFSGITVNPGTGAVTLRAVVPNPDGVLMPGMYVQTLLPTGVSSDALLVPQQAVTRDIAGKASVLIVGQDRKVMRRPIEVNRAIGSRWLVESGVAAGDTLIVDGFQRIKEGDTVNPQPVKVAAAQAPGAATAAGTGGVPKAPADKAPAASAQPAQNAAVR</sequence>
<feature type="region of interest" description="Disordered" evidence="3">
    <location>
        <begin position="1"/>
        <end position="20"/>
    </location>
</feature>
<dbReference type="Pfam" id="PF25944">
    <property type="entry name" value="Beta-barrel_RND"/>
    <property type="match status" value="1"/>
</dbReference>
<feature type="domain" description="Multidrug resistance protein MdtA-like barrel-sandwich hybrid" evidence="5">
    <location>
        <begin position="90"/>
        <end position="230"/>
    </location>
</feature>
<protein>
    <submittedName>
        <fullName evidence="8">Efflux RND transporter periplasmic adaptor subunit</fullName>
    </submittedName>
</protein>
<dbReference type="InterPro" id="IPR058625">
    <property type="entry name" value="MdtA-like_BSH"/>
</dbReference>
<dbReference type="InterPro" id="IPR058624">
    <property type="entry name" value="MdtA-like_HH"/>
</dbReference>
<feature type="domain" description="Multidrug resistance protein MdtA-like beta-barrel" evidence="6">
    <location>
        <begin position="235"/>
        <end position="322"/>
    </location>
</feature>
<dbReference type="NCBIfam" id="TIGR01730">
    <property type="entry name" value="RND_mfp"/>
    <property type="match status" value="1"/>
</dbReference>
<evidence type="ECO:0000259" key="7">
    <source>
        <dbReference type="Pfam" id="PF25967"/>
    </source>
</evidence>
<dbReference type="Proteomes" id="UP000266302">
    <property type="component" value="Unassembled WGS sequence"/>
</dbReference>
<dbReference type="GO" id="GO:0022857">
    <property type="term" value="F:transmembrane transporter activity"/>
    <property type="evidence" value="ECO:0007669"/>
    <property type="project" value="InterPro"/>
</dbReference>
<dbReference type="SUPFAM" id="SSF111369">
    <property type="entry name" value="HlyD-like secretion proteins"/>
    <property type="match status" value="1"/>
</dbReference>
<feature type="region of interest" description="Disordered" evidence="3">
    <location>
        <begin position="404"/>
        <end position="444"/>
    </location>
</feature>
<comment type="caution">
    <text evidence="8">The sequence shown here is derived from an EMBL/GenBank/DDBJ whole genome shotgun (WGS) entry which is preliminary data.</text>
</comment>
<evidence type="ECO:0000259" key="4">
    <source>
        <dbReference type="Pfam" id="PF25876"/>
    </source>
</evidence>
<evidence type="ECO:0000313" key="9">
    <source>
        <dbReference type="Proteomes" id="UP000266302"/>
    </source>
</evidence>
<evidence type="ECO:0000256" key="3">
    <source>
        <dbReference type="SAM" id="MobiDB-lite"/>
    </source>
</evidence>
<dbReference type="Pfam" id="PF25967">
    <property type="entry name" value="RND-MFP_C"/>
    <property type="match status" value="1"/>
</dbReference>
<accession>A0A398C7S8</accession>
<proteinExistence type="inferred from homology"/>
<dbReference type="GO" id="GO:0005886">
    <property type="term" value="C:plasma membrane"/>
    <property type="evidence" value="ECO:0007669"/>
    <property type="project" value="UniProtKB-SubCell"/>
</dbReference>
<dbReference type="Gene3D" id="1.10.287.470">
    <property type="entry name" value="Helix hairpin bin"/>
    <property type="match status" value="1"/>
</dbReference>
<dbReference type="Pfam" id="PF25876">
    <property type="entry name" value="HH_MFP_RND"/>
    <property type="match status" value="1"/>
</dbReference>
<feature type="domain" description="Multidrug resistance protein MdtA-like C-terminal permuted SH3" evidence="7">
    <location>
        <begin position="329"/>
        <end position="391"/>
    </location>
</feature>
<dbReference type="InterPro" id="IPR058626">
    <property type="entry name" value="MdtA-like_b-barrel"/>
</dbReference>
<evidence type="ECO:0000313" key="8">
    <source>
        <dbReference type="EMBL" id="RID98839.1"/>
    </source>
</evidence>
<reference evidence="8 9" key="1">
    <citation type="submission" date="2018-09" db="EMBL/GenBank/DDBJ databases">
        <title>Draft genome of Simplicispira sp. NY-02.</title>
        <authorList>
            <person name="Im W.T."/>
        </authorList>
    </citation>
    <scope>NUCLEOTIDE SEQUENCE [LARGE SCALE GENOMIC DNA]</scope>
    <source>
        <strain evidence="8 9">NY-02</strain>
    </source>
</reference>
<evidence type="ECO:0000256" key="2">
    <source>
        <dbReference type="ARBA" id="ARBA00009477"/>
    </source>
</evidence>
<dbReference type="Gene3D" id="2.40.420.20">
    <property type="match status" value="1"/>
</dbReference>
<organism evidence="8 9">
    <name type="scientific">Simplicispira hankyongi</name>
    <dbReference type="NCBI Taxonomy" id="2315688"/>
    <lineage>
        <taxon>Bacteria</taxon>
        <taxon>Pseudomonadati</taxon>
        <taxon>Pseudomonadota</taxon>
        <taxon>Betaproteobacteria</taxon>
        <taxon>Burkholderiales</taxon>
        <taxon>Comamonadaceae</taxon>
        <taxon>Simplicispira</taxon>
    </lineage>
</organism>
<comment type="similarity">
    <text evidence="2">Belongs to the membrane fusion protein (MFP) (TC 8.A.1) family.</text>
</comment>
<dbReference type="EMBL" id="QXJC01000003">
    <property type="protein sequence ID" value="RID98839.1"/>
    <property type="molecule type" value="Genomic_DNA"/>
</dbReference>
<dbReference type="PANTHER" id="PTHR30158:SF3">
    <property type="entry name" value="MULTIDRUG EFFLUX PUMP SUBUNIT ACRA-RELATED"/>
    <property type="match status" value="1"/>
</dbReference>
<dbReference type="InterPro" id="IPR006143">
    <property type="entry name" value="RND_pump_MFP"/>
</dbReference>
<dbReference type="AlphaFoldDB" id="A0A398C7S8"/>
<dbReference type="OrthoDB" id="9783047at2"/>
<dbReference type="PANTHER" id="PTHR30158">
    <property type="entry name" value="ACRA/E-RELATED COMPONENT OF DRUG EFFLUX TRANSPORTER"/>
    <property type="match status" value="1"/>
</dbReference>
<evidence type="ECO:0000259" key="5">
    <source>
        <dbReference type="Pfam" id="PF25917"/>
    </source>
</evidence>